<dbReference type="KEGG" id="talb:FTW19_03510"/>
<dbReference type="AlphaFoldDB" id="A0A5B9E4I5"/>
<sequence>MSHDLVPKAPLRKTGLSPKEQKLQAMLEKMKGKAAGAKPGSAGATGGFKAKGNVAKKTSFQRKAT</sequence>
<protein>
    <submittedName>
        <fullName evidence="2">Uncharacterized protein</fullName>
    </submittedName>
</protein>
<dbReference type="RefSeq" id="WP_147646356.1">
    <property type="nucleotide sequence ID" value="NZ_CP042806.1"/>
</dbReference>
<proteinExistence type="predicted"/>
<evidence type="ECO:0000256" key="1">
    <source>
        <dbReference type="SAM" id="MobiDB-lite"/>
    </source>
</evidence>
<feature type="compositionally biased region" description="Low complexity" evidence="1">
    <location>
        <begin position="33"/>
        <end position="42"/>
    </location>
</feature>
<dbReference type="Proteomes" id="UP000321820">
    <property type="component" value="Chromosome"/>
</dbReference>
<evidence type="ECO:0000313" key="3">
    <source>
        <dbReference type="Proteomes" id="UP000321820"/>
    </source>
</evidence>
<accession>A0A5B9E4I5</accession>
<name>A0A5B9E4I5_9BACT</name>
<feature type="region of interest" description="Disordered" evidence="1">
    <location>
        <begin position="31"/>
        <end position="65"/>
    </location>
</feature>
<dbReference type="EMBL" id="CP042806">
    <property type="protein sequence ID" value="QEE27162.1"/>
    <property type="molecule type" value="Genomic_DNA"/>
</dbReference>
<gene>
    <name evidence="2" type="ORF">FTW19_03510</name>
</gene>
<keyword evidence="3" id="KW-1185">Reference proteome</keyword>
<evidence type="ECO:0000313" key="2">
    <source>
        <dbReference type="EMBL" id="QEE27162.1"/>
    </source>
</evidence>
<feature type="compositionally biased region" description="Polar residues" evidence="1">
    <location>
        <begin position="56"/>
        <end position="65"/>
    </location>
</feature>
<reference evidence="2 3" key="1">
    <citation type="submission" date="2019-08" db="EMBL/GenBank/DDBJ databases">
        <title>Complete genome sequence of Terriglobus albidus strain ORNL.</title>
        <authorList>
            <person name="Podar M."/>
        </authorList>
    </citation>
    <scope>NUCLEOTIDE SEQUENCE [LARGE SCALE GENOMIC DNA]</scope>
    <source>
        <strain evidence="2 3">ORNL</strain>
    </source>
</reference>
<organism evidence="2 3">
    <name type="scientific">Terriglobus albidus</name>
    <dbReference type="NCBI Taxonomy" id="1592106"/>
    <lineage>
        <taxon>Bacteria</taxon>
        <taxon>Pseudomonadati</taxon>
        <taxon>Acidobacteriota</taxon>
        <taxon>Terriglobia</taxon>
        <taxon>Terriglobales</taxon>
        <taxon>Acidobacteriaceae</taxon>
        <taxon>Terriglobus</taxon>
    </lineage>
</organism>